<reference evidence="5 6" key="1">
    <citation type="submission" date="2018-08" db="EMBL/GenBank/DDBJ databases">
        <title>Genomic investigation of the strawberry pathogen Phytophthora fragariae indicates pathogenicity is determined by transcriptional variation in three key races.</title>
        <authorList>
            <person name="Adams T.M."/>
            <person name="Armitage A.D."/>
            <person name="Sobczyk M.K."/>
            <person name="Bates H.J."/>
            <person name="Dunwell J.M."/>
            <person name="Nellist C.F."/>
            <person name="Harrison R.J."/>
        </authorList>
    </citation>
    <scope>NUCLEOTIDE SEQUENCE [LARGE SCALE GENOMIC DNA]</scope>
    <source>
        <strain evidence="5 6">BC-1</strain>
    </source>
</reference>
<feature type="repeat" description="TPR" evidence="3">
    <location>
        <begin position="447"/>
        <end position="480"/>
    </location>
</feature>
<comment type="caution">
    <text evidence="5">The sequence shown here is derived from an EMBL/GenBank/DDBJ whole genome shotgun (WGS) entry which is preliminary data.</text>
</comment>
<accession>A0A6A3WSZ5</accession>
<feature type="region of interest" description="Disordered" evidence="4">
    <location>
        <begin position="215"/>
        <end position="323"/>
    </location>
</feature>
<dbReference type="Proteomes" id="UP000440367">
    <property type="component" value="Unassembled WGS sequence"/>
</dbReference>
<feature type="compositionally biased region" description="Acidic residues" evidence="4">
    <location>
        <begin position="130"/>
        <end position="160"/>
    </location>
</feature>
<dbReference type="InterPro" id="IPR000048">
    <property type="entry name" value="IQ_motif_EF-hand-BS"/>
</dbReference>
<dbReference type="Pfam" id="PF00612">
    <property type="entry name" value="IQ"/>
    <property type="match status" value="1"/>
</dbReference>
<feature type="compositionally biased region" description="Polar residues" evidence="4">
    <location>
        <begin position="273"/>
        <end position="301"/>
    </location>
</feature>
<keyword evidence="1" id="KW-0677">Repeat</keyword>
<proteinExistence type="predicted"/>
<dbReference type="PROSITE" id="PS50005">
    <property type="entry name" value="TPR"/>
    <property type="match status" value="2"/>
</dbReference>
<dbReference type="Gene3D" id="1.25.40.10">
    <property type="entry name" value="Tetratricopeptide repeat domain"/>
    <property type="match status" value="1"/>
</dbReference>
<dbReference type="PANTHER" id="PTHR44943:SF8">
    <property type="entry name" value="TPR REPEAT-CONTAINING PROTEIN MJ0263"/>
    <property type="match status" value="1"/>
</dbReference>
<protein>
    <submittedName>
        <fullName evidence="5">Uncharacterized protein</fullName>
    </submittedName>
</protein>
<dbReference type="SMART" id="SM00015">
    <property type="entry name" value="IQ"/>
    <property type="match status" value="1"/>
</dbReference>
<dbReference type="PANTHER" id="PTHR44943">
    <property type="entry name" value="CELLULOSE SYNTHASE OPERON PROTEIN C"/>
    <property type="match status" value="1"/>
</dbReference>
<dbReference type="InterPro" id="IPR019734">
    <property type="entry name" value="TPR_rpt"/>
</dbReference>
<organism evidence="5 6">
    <name type="scientific">Phytophthora fragariae</name>
    <dbReference type="NCBI Taxonomy" id="53985"/>
    <lineage>
        <taxon>Eukaryota</taxon>
        <taxon>Sar</taxon>
        <taxon>Stramenopiles</taxon>
        <taxon>Oomycota</taxon>
        <taxon>Peronosporomycetes</taxon>
        <taxon>Peronosporales</taxon>
        <taxon>Peronosporaceae</taxon>
        <taxon>Phytophthora</taxon>
    </lineage>
</organism>
<keyword evidence="2 3" id="KW-0802">TPR repeat</keyword>
<dbReference type="InterPro" id="IPR051685">
    <property type="entry name" value="Ycf3/AcsC/BcsC/TPR_MFPF"/>
</dbReference>
<dbReference type="SMART" id="SM00028">
    <property type="entry name" value="TPR"/>
    <property type="match status" value="3"/>
</dbReference>
<feature type="compositionally biased region" description="Polar residues" evidence="4">
    <location>
        <begin position="226"/>
        <end position="235"/>
    </location>
</feature>
<sequence>MAAVLRALQASKQQASQQLDILHSILRFINSNDRDDNGQRPVVKEMVDVGFIPELSSILREFRFNTDVQVCAMSILAAVAEESSVYAYMMSEFSLEKLLQKNATVHARSAQNAELNDETTEVAGEKVDEEKGEEEENKTEEKEEDEEESYEDDFDGDDESEGKMMPSRSDNATIASDGELFGMLHDISAQDLGSAATPIEIRAATIIQRRIRGTLARKAYPRPRRSSSSENITQASEKKTPRTISTGKSTKRNLHPEGTKRKQIPLSARAPRQLQTEASSRRGNSLRSIPQAASRTTSSRLITPGKEASKTKVPSAGAGVRHPSLATNSHLLSSSRSLRSMGHSAFRLFSSNSSHDIDTGSTEVAKEPPDPESLKQIQALYAEGLQHQKENHLGLAIECYEKALAIPGGQSFASIHVNIGSALMAKNKFSEALESFRQAKRIQPDNTKAIYNYSLALLHLDRPQEAQQLLRRILELDPNHEKAAIALSHIQGAIL</sequence>
<evidence type="ECO:0000313" key="6">
    <source>
        <dbReference type="Proteomes" id="UP000440367"/>
    </source>
</evidence>
<gene>
    <name evidence="5" type="ORF">PF002_g24733</name>
</gene>
<evidence type="ECO:0000256" key="3">
    <source>
        <dbReference type="PROSITE-ProRule" id="PRU00339"/>
    </source>
</evidence>
<feature type="repeat" description="TPR" evidence="3">
    <location>
        <begin position="413"/>
        <end position="446"/>
    </location>
</feature>
<name>A0A6A3WSZ5_9STRA</name>
<dbReference type="InterPro" id="IPR011990">
    <property type="entry name" value="TPR-like_helical_dom_sf"/>
</dbReference>
<dbReference type="SUPFAM" id="SSF48452">
    <property type="entry name" value="TPR-like"/>
    <property type="match status" value="1"/>
</dbReference>
<evidence type="ECO:0000256" key="4">
    <source>
        <dbReference type="SAM" id="MobiDB-lite"/>
    </source>
</evidence>
<feature type="region of interest" description="Disordered" evidence="4">
    <location>
        <begin position="109"/>
        <end position="173"/>
    </location>
</feature>
<dbReference type="EMBL" id="QXGD01002299">
    <property type="protein sequence ID" value="KAE9190573.1"/>
    <property type="molecule type" value="Genomic_DNA"/>
</dbReference>
<dbReference type="PROSITE" id="PS50096">
    <property type="entry name" value="IQ"/>
    <property type="match status" value="1"/>
</dbReference>
<dbReference type="PROSITE" id="PS50293">
    <property type="entry name" value="TPR_REGION"/>
    <property type="match status" value="1"/>
</dbReference>
<dbReference type="Pfam" id="PF14559">
    <property type="entry name" value="TPR_19"/>
    <property type="match status" value="1"/>
</dbReference>
<evidence type="ECO:0000256" key="1">
    <source>
        <dbReference type="ARBA" id="ARBA00022737"/>
    </source>
</evidence>
<evidence type="ECO:0000313" key="5">
    <source>
        <dbReference type="EMBL" id="KAE9190573.1"/>
    </source>
</evidence>
<evidence type="ECO:0000256" key="2">
    <source>
        <dbReference type="ARBA" id="ARBA00022803"/>
    </source>
</evidence>
<dbReference type="AlphaFoldDB" id="A0A6A3WSZ5"/>